<reference evidence="2 3" key="1">
    <citation type="journal article" date="2018" name="Front. Plant Sci.">
        <title>Red Clover (Trifolium pratense) and Zigzag Clover (T. medium) - A Picture of Genomic Similarities and Differences.</title>
        <authorList>
            <person name="Dluhosova J."/>
            <person name="Istvanek J."/>
            <person name="Nedelnik J."/>
            <person name="Repkova J."/>
        </authorList>
    </citation>
    <scope>NUCLEOTIDE SEQUENCE [LARGE SCALE GENOMIC DNA]</scope>
    <source>
        <strain evidence="3">cv. 10/8</strain>
        <tissue evidence="2">Leaf</tissue>
    </source>
</reference>
<dbReference type="EMBL" id="LXQA010426706">
    <property type="protein sequence ID" value="MCI51091.1"/>
    <property type="molecule type" value="Genomic_DNA"/>
</dbReference>
<sequence length="99" mass="10312">VPTVGTSVDPETVTSETIHVEVKATEKKKIPVVAESDNALVDNSKASEVSESLSEGKEVSDSEVVIMGDNVTKVSDTGVAKRTRSRAGKGVTTVSTPVQ</sequence>
<feature type="non-terminal residue" evidence="2">
    <location>
        <position position="99"/>
    </location>
</feature>
<evidence type="ECO:0000313" key="2">
    <source>
        <dbReference type="EMBL" id="MCI51091.1"/>
    </source>
</evidence>
<organism evidence="2 3">
    <name type="scientific">Trifolium medium</name>
    <dbReference type="NCBI Taxonomy" id="97028"/>
    <lineage>
        <taxon>Eukaryota</taxon>
        <taxon>Viridiplantae</taxon>
        <taxon>Streptophyta</taxon>
        <taxon>Embryophyta</taxon>
        <taxon>Tracheophyta</taxon>
        <taxon>Spermatophyta</taxon>
        <taxon>Magnoliopsida</taxon>
        <taxon>eudicotyledons</taxon>
        <taxon>Gunneridae</taxon>
        <taxon>Pentapetalae</taxon>
        <taxon>rosids</taxon>
        <taxon>fabids</taxon>
        <taxon>Fabales</taxon>
        <taxon>Fabaceae</taxon>
        <taxon>Papilionoideae</taxon>
        <taxon>50 kb inversion clade</taxon>
        <taxon>NPAAA clade</taxon>
        <taxon>Hologalegina</taxon>
        <taxon>IRL clade</taxon>
        <taxon>Trifolieae</taxon>
        <taxon>Trifolium</taxon>
    </lineage>
</organism>
<dbReference type="AlphaFoldDB" id="A0A392SQF1"/>
<name>A0A392SQF1_9FABA</name>
<keyword evidence="3" id="KW-1185">Reference proteome</keyword>
<comment type="caution">
    <text evidence="2">The sequence shown here is derived from an EMBL/GenBank/DDBJ whole genome shotgun (WGS) entry which is preliminary data.</text>
</comment>
<accession>A0A392SQF1</accession>
<dbReference type="Proteomes" id="UP000265520">
    <property type="component" value="Unassembled WGS sequence"/>
</dbReference>
<evidence type="ECO:0000256" key="1">
    <source>
        <dbReference type="SAM" id="MobiDB-lite"/>
    </source>
</evidence>
<proteinExistence type="predicted"/>
<feature type="region of interest" description="Disordered" evidence="1">
    <location>
        <begin position="76"/>
        <end position="99"/>
    </location>
</feature>
<protein>
    <submittedName>
        <fullName evidence="2">Uncharacterized protein</fullName>
    </submittedName>
</protein>
<feature type="non-terminal residue" evidence="2">
    <location>
        <position position="1"/>
    </location>
</feature>
<evidence type="ECO:0000313" key="3">
    <source>
        <dbReference type="Proteomes" id="UP000265520"/>
    </source>
</evidence>